<dbReference type="Proteomes" id="UP000199289">
    <property type="component" value="Unassembled WGS sequence"/>
</dbReference>
<organism evidence="5 6">
    <name type="scientific">Halopelagius longus</name>
    <dbReference type="NCBI Taxonomy" id="1236180"/>
    <lineage>
        <taxon>Archaea</taxon>
        <taxon>Methanobacteriati</taxon>
        <taxon>Methanobacteriota</taxon>
        <taxon>Stenosarchaea group</taxon>
        <taxon>Halobacteria</taxon>
        <taxon>Halobacteriales</taxon>
        <taxon>Haloferacaceae</taxon>
    </lineage>
</organism>
<reference evidence="5" key="2">
    <citation type="submission" date="2016-10" db="EMBL/GenBank/DDBJ databases">
        <authorList>
            <person name="de Groot N.N."/>
        </authorList>
    </citation>
    <scope>NUCLEOTIDE SEQUENCE [LARGE SCALE GENOMIC DNA]</scope>
    <source>
        <strain evidence="5">CGMCC 1.12397</strain>
    </source>
</reference>
<evidence type="ECO:0000313" key="7">
    <source>
        <dbReference type="Proteomes" id="UP000255421"/>
    </source>
</evidence>
<keyword evidence="7" id="KW-1185">Reference proteome</keyword>
<evidence type="ECO:0000313" key="4">
    <source>
        <dbReference type="EMBL" id="RDI70116.1"/>
    </source>
</evidence>
<gene>
    <name evidence="4" type="ORF">DWB78_15950</name>
    <name evidence="5" type="ORF">SAMN05216278_3195</name>
</gene>
<dbReference type="SUPFAM" id="SSF52402">
    <property type="entry name" value="Adenine nucleotide alpha hydrolases-like"/>
    <property type="match status" value="1"/>
</dbReference>
<dbReference type="AlphaFoldDB" id="A0A1H1FHH4"/>
<dbReference type="InterPro" id="IPR014729">
    <property type="entry name" value="Rossmann-like_a/b/a_fold"/>
</dbReference>
<proteinExistence type="inferred from homology"/>
<evidence type="ECO:0000313" key="5">
    <source>
        <dbReference type="EMBL" id="SDQ99916.1"/>
    </source>
</evidence>
<dbReference type="OrthoDB" id="307404at2157"/>
<dbReference type="PANTHER" id="PTHR46268">
    <property type="entry name" value="STRESS RESPONSE PROTEIN NHAX"/>
    <property type="match status" value="1"/>
</dbReference>
<reference evidence="6" key="1">
    <citation type="submission" date="2016-10" db="EMBL/GenBank/DDBJ databases">
        <authorList>
            <person name="Varghese N."/>
            <person name="Submissions S."/>
        </authorList>
    </citation>
    <scope>NUCLEOTIDE SEQUENCE [LARGE SCALE GENOMIC DNA]</scope>
    <source>
        <strain evidence="6">CGMCC 1.12397</strain>
    </source>
</reference>
<evidence type="ECO:0000256" key="2">
    <source>
        <dbReference type="SAM" id="MobiDB-lite"/>
    </source>
</evidence>
<feature type="domain" description="UspA" evidence="3">
    <location>
        <begin position="3"/>
        <end position="139"/>
    </location>
</feature>
<feature type="region of interest" description="Disordered" evidence="2">
    <location>
        <begin position="58"/>
        <end position="83"/>
    </location>
</feature>
<dbReference type="Proteomes" id="UP000255421">
    <property type="component" value="Unassembled WGS sequence"/>
</dbReference>
<accession>A0A1H1FHH4</accession>
<name>A0A1H1FHH4_9EURY</name>
<dbReference type="Pfam" id="PF00582">
    <property type="entry name" value="Usp"/>
    <property type="match status" value="1"/>
</dbReference>
<dbReference type="Gene3D" id="3.40.50.620">
    <property type="entry name" value="HUPs"/>
    <property type="match status" value="1"/>
</dbReference>
<dbReference type="RefSeq" id="WP_092538703.1">
    <property type="nucleotide sequence ID" value="NZ_FNKQ01000004.1"/>
</dbReference>
<dbReference type="PANTHER" id="PTHR46268:SF6">
    <property type="entry name" value="UNIVERSAL STRESS PROTEIN UP12"/>
    <property type="match status" value="1"/>
</dbReference>
<comment type="similarity">
    <text evidence="1">Belongs to the universal stress protein A family.</text>
</comment>
<protein>
    <submittedName>
        <fullName evidence="4 5">Universal stress protein</fullName>
    </submittedName>
</protein>
<evidence type="ECO:0000313" key="6">
    <source>
        <dbReference type="Proteomes" id="UP000199289"/>
    </source>
</evidence>
<evidence type="ECO:0000259" key="3">
    <source>
        <dbReference type="Pfam" id="PF00582"/>
    </source>
</evidence>
<reference evidence="4 7" key="3">
    <citation type="submission" date="2018-07" db="EMBL/GenBank/DDBJ databases">
        <title>Genome sequence of extremly halophilic archaeon Halopelagius longus strain BC12-B1.</title>
        <authorList>
            <person name="Zhang X."/>
        </authorList>
    </citation>
    <scope>NUCLEOTIDE SEQUENCE [LARGE SCALE GENOMIC DNA]</scope>
    <source>
        <strain evidence="4 7">BC12-B1</strain>
    </source>
</reference>
<dbReference type="CDD" id="cd00293">
    <property type="entry name" value="USP-like"/>
    <property type="match status" value="1"/>
</dbReference>
<evidence type="ECO:0000256" key="1">
    <source>
        <dbReference type="ARBA" id="ARBA00008791"/>
    </source>
</evidence>
<sequence>MAILAAVDGDEEPDRAVTVGEDLAEAYGDELVVVHVLPQEEFEKRDEVRRGERYTVENGQHDAEATARTVVKASTDRPGPVVTRGRVGDVVEELLSEAERVDAKYLVVGGRKRTPVGKALFGSTTQSVLLSSDVPVVAVMDE</sequence>
<dbReference type="EMBL" id="FNKQ01000004">
    <property type="protein sequence ID" value="SDQ99916.1"/>
    <property type="molecule type" value="Genomic_DNA"/>
</dbReference>
<dbReference type="InterPro" id="IPR006016">
    <property type="entry name" value="UspA"/>
</dbReference>
<dbReference type="EMBL" id="QQST01000002">
    <property type="protein sequence ID" value="RDI70116.1"/>
    <property type="molecule type" value="Genomic_DNA"/>
</dbReference>